<evidence type="ECO:0000256" key="5">
    <source>
        <dbReference type="SAM" id="Phobius"/>
    </source>
</evidence>
<reference evidence="7" key="1">
    <citation type="journal article" date="2020" name="mSystems">
        <title>Genome- and Community-Level Interaction Insights into Carbon Utilization and Element Cycling Functions of Hydrothermarchaeota in Hydrothermal Sediment.</title>
        <authorList>
            <person name="Zhou Z."/>
            <person name="Liu Y."/>
            <person name="Xu W."/>
            <person name="Pan J."/>
            <person name="Luo Z.H."/>
            <person name="Li M."/>
        </authorList>
    </citation>
    <scope>NUCLEOTIDE SEQUENCE [LARGE SCALE GENOMIC DNA]</scope>
    <source>
        <strain evidence="7">SpSt-1220</strain>
    </source>
</reference>
<dbReference type="InterPro" id="IPR008250">
    <property type="entry name" value="ATPase_P-typ_transduc_dom_A_sf"/>
</dbReference>
<evidence type="ECO:0000256" key="2">
    <source>
        <dbReference type="ARBA" id="ARBA00022741"/>
    </source>
</evidence>
<dbReference type="Proteomes" id="UP000886162">
    <property type="component" value="Unassembled WGS sequence"/>
</dbReference>
<accession>A0A831LQA2</accession>
<proteinExistence type="predicted"/>
<sequence>MQGKEKLPEDVANPPWHTRKAEEVRQTLDVLEGGLSEQEAEKRLERYGPNQLPAPQRRGPLKRFFVQFHNLLIYVLLGAALVTALMGHWLDFGVILGVVVVNALIGFVQEGKAEKALDSIRGMLSLHAYVERNGHRREIDAEELVPGDLVLLQAGDKVPADLRLVSTKDLRVDEALLTGESQAVAKQVDPVGEDAVLGDRLSMAYSGTVVT</sequence>
<dbReference type="InterPro" id="IPR059000">
    <property type="entry name" value="ATPase_P-type_domA"/>
</dbReference>
<dbReference type="SUPFAM" id="SSF81653">
    <property type="entry name" value="Calcium ATPase, transduction domain A"/>
    <property type="match status" value="1"/>
</dbReference>
<dbReference type="GO" id="GO:0016020">
    <property type="term" value="C:membrane"/>
    <property type="evidence" value="ECO:0007669"/>
    <property type="project" value="UniProtKB-SubCell"/>
</dbReference>
<dbReference type="Gene3D" id="2.70.150.10">
    <property type="entry name" value="Calcium-transporting ATPase, cytoplasmic transduction domain A"/>
    <property type="match status" value="1"/>
</dbReference>
<dbReference type="SUPFAM" id="SSF81665">
    <property type="entry name" value="Calcium ATPase, transmembrane domain M"/>
    <property type="match status" value="1"/>
</dbReference>
<name>A0A831LQA2_9BACT</name>
<organism evidence="7">
    <name type="scientific">Geoalkalibacter subterraneus</name>
    <dbReference type="NCBI Taxonomy" id="483547"/>
    <lineage>
        <taxon>Bacteria</taxon>
        <taxon>Pseudomonadati</taxon>
        <taxon>Thermodesulfobacteriota</taxon>
        <taxon>Desulfuromonadia</taxon>
        <taxon>Desulfuromonadales</taxon>
        <taxon>Geoalkalibacteraceae</taxon>
        <taxon>Geoalkalibacter</taxon>
    </lineage>
</organism>
<keyword evidence="5" id="KW-0812">Transmembrane</keyword>
<keyword evidence="5" id="KW-1133">Transmembrane helix</keyword>
<dbReference type="Pfam" id="PF00122">
    <property type="entry name" value="E1-E2_ATPase"/>
    <property type="match status" value="1"/>
</dbReference>
<keyword evidence="5" id="KW-0472">Membrane</keyword>
<dbReference type="EMBL" id="DSDO01000187">
    <property type="protein sequence ID" value="HDR46599.1"/>
    <property type="molecule type" value="Genomic_DNA"/>
</dbReference>
<dbReference type="GO" id="GO:0005524">
    <property type="term" value="F:ATP binding"/>
    <property type="evidence" value="ECO:0007669"/>
    <property type="project" value="UniProtKB-KW"/>
</dbReference>
<gene>
    <name evidence="7" type="ORF">ENN94_02750</name>
</gene>
<feature type="non-terminal residue" evidence="7">
    <location>
        <position position="211"/>
    </location>
</feature>
<keyword evidence="2" id="KW-0547">Nucleotide-binding</keyword>
<feature type="region of interest" description="Disordered" evidence="4">
    <location>
        <begin position="1"/>
        <end position="22"/>
    </location>
</feature>
<feature type="transmembrane region" description="Helical" evidence="5">
    <location>
        <begin position="64"/>
        <end position="86"/>
    </location>
</feature>
<protein>
    <submittedName>
        <fullName evidence="7">Cation-transporting P-type ATPase</fullName>
    </submittedName>
</protein>
<feature type="transmembrane region" description="Helical" evidence="5">
    <location>
        <begin position="92"/>
        <end position="108"/>
    </location>
</feature>
<comment type="caution">
    <text evidence="7">The sequence shown here is derived from an EMBL/GenBank/DDBJ whole genome shotgun (WGS) entry which is preliminary data.</text>
</comment>
<evidence type="ECO:0000313" key="7">
    <source>
        <dbReference type="EMBL" id="HDR46599.1"/>
    </source>
</evidence>
<dbReference type="Pfam" id="PF00690">
    <property type="entry name" value="Cation_ATPase_N"/>
    <property type="match status" value="1"/>
</dbReference>
<evidence type="ECO:0000256" key="4">
    <source>
        <dbReference type="SAM" id="MobiDB-lite"/>
    </source>
</evidence>
<dbReference type="AlphaFoldDB" id="A0A831LQA2"/>
<dbReference type="PANTHER" id="PTHR42861">
    <property type="entry name" value="CALCIUM-TRANSPORTING ATPASE"/>
    <property type="match status" value="1"/>
</dbReference>
<evidence type="ECO:0000256" key="1">
    <source>
        <dbReference type="ARBA" id="ARBA00004141"/>
    </source>
</evidence>
<dbReference type="Gene3D" id="1.20.1110.10">
    <property type="entry name" value="Calcium-transporting ATPase, transmembrane domain"/>
    <property type="match status" value="1"/>
</dbReference>
<dbReference type="SMART" id="SM00831">
    <property type="entry name" value="Cation_ATPase_N"/>
    <property type="match status" value="1"/>
</dbReference>
<evidence type="ECO:0000256" key="3">
    <source>
        <dbReference type="ARBA" id="ARBA00022840"/>
    </source>
</evidence>
<keyword evidence="3" id="KW-0067">ATP-binding</keyword>
<dbReference type="InterPro" id="IPR001757">
    <property type="entry name" value="P_typ_ATPase"/>
</dbReference>
<comment type="subcellular location">
    <subcellularLocation>
        <location evidence="1">Membrane</location>
        <topology evidence="1">Multi-pass membrane protein</topology>
    </subcellularLocation>
</comment>
<evidence type="ECO:0000259" key="6">
    <source>
        <dbReference type="SMART" id="SM00831"/>
    </source>
</evidence>
<dbReference type="InterPro" id="IPR023298">
    <property type="entry name" value="ATPase_P-typ_TM_dom_sf"/>
</dbReference>
<dbReference type="NCBIfam" id="TIGR01494">
    <property type="entry name" value="ATPase_P-type"/>
    <property type="match status" value="1"/>
</dbReference>
<feature type="domain" description="Cation-transporting P-type ATPase N-terminal" evidence="6">
    <location>
        <begin position="15"/>
        <end position="88"/>
    </location>
</feature>
<dbReference type="InterPro" id="IPR004014">
    <property type="entry name" value="ATPase_P-typ_cation-transptr_N"/>
</dbReference>
<dbReference type="GO" id="GO:0016887">
    <property type="term" value="F:ATP hydrolysis activity"/>
    <property type="evidence" value="ECO:0007669"/>
    <property type="project" value="InterPro"/>
</dbReference>